<dbReference type="PANTHER" id="PTHR12277:SF194">
    <property type="entry name" value="FI04476P"/>
    <property type="match status" value="1"/>
</dbReference>
<evidence type="ECO:0000259" key="2">
    <source>
        <dbReference type="Pfam" id="PF12146"/>
    </source>
</evidence>
<name>A0A183H1Y9_9BILA</name>
<dbReference type="InterPro" id="IPR022742">
    <property type="entry name" value="Hydrolase_4"/>
</dbReference>
<sequence>MTNYYCYNLGFGDSNGYPSEAGVISDSIFLFNYAKNFAGKNYIFIWGHSMGSGIAIAVAMELSMKKMPPAGLILEAPFNNVTDLITQSSHSAAWRWTPWFNVITCPILIMHAVDDEIIAISLAKKLREAALSANRDVTFISFAAERGLLHKHINKASELPLILKFVLFLLCLT</sequence>
<dbReference type="Pfam" id="PF12146">
    <property type="entry name" value="Hydrolase_4"/>
    <property type="match status" value="1"/>
</dbReference>
<dbReference type="GO" id="GO:0006660">
    <property type="term" value="P:phosphatidylserine catabolic process"/>
    <property type="evidence" value="ECO:0007669"/>
    <property type="project" value="TreeGrafter"/>
</dbReference>
<evidence type="ECO:0000313" key="3">
    <source>
        <dbReference type="EMBL" id="VDO29772.1"/>
    </source>
</evidence>
<dbReference type="STRING" id="387005.A0A183H1Y9"/>
<dbReference type="GO" id="GO:0052651">
    <property type="term" value="P:monoacylglycerol catabolic process"/>
    <property type="evidence" value="ECO:0007669"/>
    <property type="project" value="TreeGrafter"/>
</dbReference>
<keyword evidence="1" id="KW-0472">Membrane</keyword>
<dbReference type="GO" id="GO:0047372">
    <property type="term" value="F:monoacylglycerol lipase activity"/>
    <property type="evidence" value="ECO:0007669"/>
    <property type="project" value="TreeGrafter"/>
</dbReference>
<keyword evidence="4" id="KW-1185">Reference proteome</keyword>
<evidence type="ECO:0000313" key="5">
    <source>
        <dbReference type="WBParaSite" id="OFLC_0000149801-mRNA-1"/>
    </source>
</evidence>
<dbReference type="GO" id="GO:0004622">
    <property type="term" value="F:phosphatidylcholine lysophospholipase activity"/>
    <property type="evidence" value="ECO:0007669"/>
    <property type="project" value="TreeGrafter"/>
</dbReference>
<dbReference type="SUPFAM" id="SSF53474">
    <property type="entry name" value="alpha/beta-Hydrolases"/>
    <property type="match status" value="1"/>
</dbReference>
<dbReference type="PANTHER" id="PTHR12277">
    <property type="entry name" value="ALPHA/BETA HYDROLASE DOMAIN-CONTAINING PROTEIN"/>
    <property type="match status" value="1"/>
</dbReference>
<evidence type="ECO:0000313" key="4">
    <source>
        <dbReference type="Proteomes" id="UP000267606"/>
    </source>
</evidence>
<dbReference type="GO" id="GO:0005789">
    <property type="term" value="C:endoplasmic reticulum membrane"/>
    <property type="evidence" value="ECO:0007669"/>
    <property type="project" value="TreeGrafter"/>
</dbReference>
<keyword evidence="1" id="KW-1133">Transmembrane helix</keyword>
<feature type="domain" description="Serine aminopeptidase S33" evidence="2">
    <location>
        <begin position="10"/>
        <end position="89"/>
    </location>
</feature>
<reference evidence="5" key="1">
    <citation type="submission" date="2016-06" db="UniProtKB">
        <authorList>
            <consortium name="WormBaseParasite"/>
        </authorList>
    </citation>
    <scope>IDENTIFICATION</scope>
</reference>
<reference evidence="3 4" key="2">
    <citation type="submission" date="2018-11" db="EMBL/GenBank/DDBJ databases">
        <authorList>
            <consortium name="Pathogen Informatics"/>
        </authorList>
    </citation>
    <scope>NUCLEOTIDE SEQUENCE [LARGE SCALE GENOMIC DNA]</scope>
</reference>
<protein>
    <submittedName>
        <fullName evidence="5">Lysophosphatidylserine lipase ABHD12</fullName>
    </submittedName>
</protein>
<evidence type="ECO:0000256" key="1">
    <source>
        <dbReference type="SAM" id="Phobius"/>
    </source>
</evidence>
<dbReference type="Gene3D" id="3.40.50.1820">
    <property type="entry name" value="alpha/beta hydrolase"/>
    <property type="match status" value="1"/>
</dbReference>
<dbReference type="InterPro" id="IPR029058">
    <property type="entry name" value="AB_hydrolase_fold"/>
</dbReference>
<dbReference type="WBParaSite" id="OFLC_0000149801-mRNA-1">
    <property type="protein sequence ID" value="OFLC_0000149801-mRNA-1"/>
    <property type="gene ID" value="OFLC_0000149801"/>
</dbReference>
<gene>
    <name evidence="3" type="ORF">OFLC_LOCUS1499</name>
</gene>
<dbReference type="EMBL" id="UZAJ01000717">
    <property type="protein sequence ID" value="VDO29772.1"/>
    <property type="molecule type" value="Genomic_DNA"/>
</dbReference>
<accession>A0A183H1Y9</accession>
<dbReference type="AlphaFoldDB" id="A0A183H1Y9"/>
<dbReference type="Proteomes" id="UP000267606">
    <property type="component" value="Unassembled WGS sequence"/>
</dbReference>
<keyword evidence="1" id="KW-0812">Transmembrane</keyword>
<organism evidence="5">
    <name type="scientific">Onchocerca flexuosa</name>
    <dbReference type="NCBI Taxonomy" id="387005"/>
    <lineage>
        <taxon>Eukaryota</taxon>
        <taxon>Metazoa</taxon>
        <taxon>Ecdysozoa</taxon>
        <taxon>Nematoda</taxon>
        <taxon>Chromadorea</taxon>
        <taxon>Rhabditida</taxon>
        <taxon>Spirurina</taxon>
        <taxon>Spiruromorpha</taxon>
        <taxon>Filarioidea</taxon>
        <taxon>Onchocercidae</taxon>
        <taxon>Onchocerca</taxon>
    </lineage>
</organism>
<feature type="transmembrane region" description="Helical" evidence="1">
    <location>
        <begin position="43"/>
        <end position="62"/>
    </location>
</feature>
<proteinExistence type="predicted"/>